<dbReference type="GO" id="GO:0080120">
    <property type="term" value="P:CAAX-box protein maturation"/>
    <property type="evidence" value="ECO:0007669"/>
    <property type="project" value="UniProtKB-ARBA"/>
</dbReference>
<evidence type="ECO:0000313" key="4">
    <source>
        <dbReference type="Proteomes" id="UP000189981"/>
    </source>
</evidence>
<dbReference type="PANTHER" id="PTHR36435">
    <property type="entry name" value="SLR1288 PROTEIN"/>
    <property type="match status" value="1"/>
</dbReference>
<dbReference type="AlphaFoldDB" id="A0A1T5DMU4"/>
<proteinExistence type="predicted"/>
<protein>
    <recommendedName>
        <fullName evidence="2">CAAX prenyl protease 2/Lysostaphin resistance protein A-like domain-containing protein</fullName>
    </recommendedName>
</protein>
<dbReference type="Proteomes" id="UP000189981">
    <property type="component" value="Unassembled WGS sequence"/>
</dbReference>
<dbReference type="InterPro" id="IPR052710">
    <property type="entry name" value="CAAX_protease"/>
</dbReference>
<dbReference type="InterPro" id="IPR003675">
    <property type="entry name" value="Rce1/LyrA-like_dom"/>
</dbReference>
<accession>A0A1T5DMU4</accession>
<dbReference type="PANTHER" id="PTHR36435:SF1">
    <property type="entry name" value="CAAX AMINO TERMINAL PROTEASE FAMILY PROTEIN"/>
    <property type="match status" value="1"/>
</dbReference>
<dbReference type="OrthoDB" id="1523022at2"/>
<feature type="transmembrane region" description="Helical" evidence="1">
    <location>
        <begin position="196"/>
        <end position="216"/>
    </location>
</feature>
<feature type="transmembrane region" description="Helical" evidence="1">
    <location>
        <begin position="273"/>
        <end position="293"/>
    </location>
</feature>
<evidence type="ECO:0000256" key="1">
    <source>
        <dbReference type="SAM" id="Phobius"/>
    </source>
</evidence>
<dbReference type="EMBL" id="FUYR01000002">
    <property type="protein sequence ID" value="SKB73012.1"/>
    <property type="molecule type" value="Genomic_DNA"/>
</dbReference>
<keyword evidence="4" id="KW-1185">Reference proteome</keyword>
<sequence>MLKAASTQRHPLLSLLLLVLFMFAGALVFMILAFVAIIAIYGMKEVLNASTGVASSIEIIKLLQLFISTGMFIVPALAFARIESNNWKEYLKLKGFPFVLVVIAVLIMFSTGPLLELSAQINKSMKLPEFLKGLEQWMLTKELEMAEMTRQLLKMNSTGVLLFNILMLAIIPAIGEELIFRGCLQKIFGKWTGNKHLAIWLTAIIFSAIHVQFYGFLPRMLLGALFGYLLVWSGTIWIPILTHFMNNAVAVITAYVYQRQGISLDKLDQPDPVASYIYIISFFAGGALLWVFYTTSLKYGVSLSKQINGSSLD</sequence>
<feature type="transmembrane region" description="Helical" evidence="1">
    <location>
        <begin position="236"/>
        <end position="257"/>
    </location>
</feature>
<dbReference type="Pfam" id="PF02517">
    <property type="entry name" value="Rce1-like"/>
    <property type="match status" value="1"/>
</dbReference>
<feature type="domain" description="CAAX prenyl protease 2/Lysostaphin resistance protein A-like" evidence="2">
    <location>
        <begin position="161"/>
        <end position="249"/>
    </location>
</feature>
<keyword evidence="1" id="KW-1133">Transmembrane helix</keyword>
<dbReference type="STRING" id="572036.SAMN05661099_2452"/>
<feature type="transmembrane region" description="Helical" evidence="1">
    <location>
        <begin position="95"/>
        <end position="115"/>
    </location>
</feature>
<keyword evidence="1" id="KW-0812">Transmembrane</keyword>
<reference evidence="4" key="1">
    <citation type="submission" date="2017-02" db="EMBL/GenBank/DDBJ databases">
        <authorList>
            <person name="Varghese N."/>
            <person name="Submissions S."/>
        </authorList>
    </citation>
    <scope>NUCLEOTIDE SEQUENCE [LARGE SCALE GENOMIC DNA]</scope>
    <source>
        <strain evidence="4">DSM 22385</strain>
    </source>
</reference>
<dbReference type="GO" id="GO:0004175">
    <property type="term" value="F:endopeptidase activity"/>
    <property type="evidence" value="ECO:0007669"/>
    <property type="project" value="UniProtKB-ARBA"/>
</dbReference>
<organism evidence="3 4">
    <name type="scientific">Daejeonella lutea</name>
    <dbReference type="NCBI Taxonomy" id="572036"/>
    <lineage>
        <taxon>Bacteria</taxon>
        <taxon>Pseudomonadati</taxon>
        <taxon>Bacteroidota</taxon>
        <taxon>Sphingobacteriia</taxon>
        <taxon>Sphingobacteriales</taxon>
        <taxon>Sphingobacteriaceae</taxon>
        <taxon>Daejeonella</taxon>
    </lineage>
</organism>
<dbReference type="RefSeq" id="WP_079702957.1">
    <property type="nucleotide sequence ID" value="NZ_FUYR01000002.1"/>
</dbReference>
<feature type="transmembrane region" description="Helical" evidence="1">
    <location>
        <begin position="62"/>
        <end position="83"/>
    </location>
</feature>
<evidence type="ECO:0000313" key="3">
    <source>
        <dbReference type="EMBL" id="SKB73012.1"/>
    </source>
</evidence>
<name>A0A1T5DMU4_9SPHI</name>
<keyword evidence="1" id="KW-0472">Membrane</keyword>
<gene>
    <name evidence="3" type="ORF">SAMN05661099_2452</name>
</gene>
<feature type="transmembrane region" description="Helical" evidence="1">
    <location>
        <begin position="155"/>
        <end position="175"/>
    </location>
</feature>
<evidence type="ECO:0000259" key="2">
    <source>
        <dbReference type="Pfam" id="PF02517"/>
    </source>
</evidence>
<feature type="transmembrane region" description="Helical" evidence="1">
    <location>
        <begin position="12"/>
        <end position="42"/>
    </location>
</feature>